<dbReference type="InterPro" id="IPR022673">
    <property type="entry name" value="Hexokinase_C"/>
</dbReference>
<evidence type="ECO:0000256" key="3">
    <source>
        <dbReference type="ARBA" id="ARBA00009225"/>
    </source>
</evidence>
<dbReference type="SUPFAM" id="SSF53067">
    <property type="entry name" value="Actin-like ATPase domain"/>
    <property type="match status" value="3"/>
</dbReference>
<dbReference type="Gene3D" id="3.40.367.20">
    <property type="match status" value="2"/>
</dbReference>
<dbReference type="GO" id="GO:0005829">
    <property type="term" value="C:cytosol"/>
    <property type="evidence" value="ECO:0007669"/>
    <property type="project" value="TreeGrafter"/>
</dbReference>
<comment type="similarity">
    <text evidence="3 12">Belongs to the hexokinase family.</text>
</comment>
<dbReference type="AlphaFoldDB" id="A0A1B0D4S8"/>
<proteinExistence type="inferred from homology"/>
<keyword evidence="4 12" id="KW-0808">Transferase</keyword>
<dbReference type="GO" id="GO:0005524">
    <property type="term" value="F:ATP binding"/>
    <property type="evidence" value="ECO:0007669"/>
    <property type="project" value="UniProtKB-UniRule"/>
</dbReference>
<sequence>MESSTWVFRVICHHLIQQKLLLSNANPDKFPKTWQFPTTNISQIELDNLEGSSHRTCGILRDSGFFESECTAADIAILQHVAAVVSSRASQLVAVCLGVLLKRINESQETVIAVDGSLYKHHPRLRGWIEGHLRQMCPQHLFRLHLALDGSGKGAALVAAIADRLAKRQQLYRIFVSETGKYLALDLGGTNFRVLLLELVDGVGVREEVEHFVISDEIRLGEGVALFDRLAECLESFIVRLGLTDERLALGFTFSFPMKHHGIASGTLVTWTKSFNCANVEGKCAVKLLREAIARRQKCQMVDVVAIVNDTTGTLMQGALVESRTRIGMILGTGSNACFMEAASRVQHWETTHADIQNVAVDIEWGAFGDNGRIDFIKTPFDSQVKKATSSLL</sequence>
<dbReference type="GO" id="GO:0008865">
    <property type="term" value="F:fructokinase activity"/>
    <property type="evidence" value="ECO:0007669"/>
    <property type="project" value="TreeGrafter"/>
</dbReference>
<dbReference type="Gene3D" id="3.30.420.40">
    <property type="match status" value="1"/>
</dbReference>
<feature type="domain" description="Hexokinase C-terminal" evidence="14">
    <location>
        <begin position="7"/>
        <end position="161"/>
    </location>
</feature>
<dbReference type="PANTHER" id="PTHR19443:SF54">
    <property type="entry name" value="PHOSPHOTRANSFERASE"/>
    <property type="match status" value="1"/>
</dbReference>
<evidence type="ECO:0000313" key="16">
    <source>
        <dbReference type="Proteomes" id="UP000092462"/>
    </source>
</evidence>
<keyword evidence="6 12" id="KW-0418">Kinase</keyword>
<keyword evidence="8 12" id="KW-0324">Glycolysis</keyword>
<evidence type="ECO:0000256" key="1">
    <source>
        <dbReference type="ARBA" id="ARBA00004888"/>
    </source>
</evidence>
<feature type="domain" description="Hexokinase C-terminal" evidence="14">
    <location>
        <begin position="326"/>
        <end position="389"/>
    </location>
</feature>
<name>A0A1B0D4S8_PHLPP</name>
<dbReference type="PANTHER" id="PTHR19443">
    <property type="entry name" value="HEXOKINASE"/>
    <property type="match status" value="1"/>
</dbReference>
<comment type="pathway">
    <text evidence="2">Carbohydrate metabolism; hexose metabolism.</text>
</comment>
<evidence type="ECO:0000313" key="15">
    <source>
        <dbReference type="EnsemblMetazoa" id="PPAI002486-PA"/>
    </source>
</evidence>
<dbReference type="VEuPathDB" id="VectorBase:PPAI002486"/>
<dbReference type="GO" id="GO:0005536">
    <property type="term" value="F:D-glucose binding"/>
    <property type="evidence" value="ECO:0007669"/>
    <property type="project" value="InterPro"/>
</dbReference>
<accession>A0A1B0D4S8</accession>
<dbReference type="GO" id="GO:0006096">
    <property type="term" value="P:glycolytic process"/>
    <property type="evidence" value="ECO:0007669"/>
    <property type="project" value="UniProtKB-KW"/>
</dbReference>
<dbReference type="InterPro" id="IPR043129">
    <property type="entry name" value="ATPase_NBD"/>
</dbReference>
<dbReference type="InterPro" id="IPR001312">
    <property type="entry name" value="Hexokinase"/>
</dbReference>
<feature type="domain" description="Hexokinase N-terminal" evidence="13">
    <location>
        <begin position="177"/>
        <end position="319"/>
    </location>
</feature>
<evidence type="ECO:0000256" key="5">
    <source>
        <dbReference type="ARBA" id="ARBA00022741"/>
    </source>
</evidence>
<dbReference type="GO" id="GO:0006006">
    <property type="term" value="P:glucose metabolic process"/>
    <property type="evidence" value="ECO:0007669"/>
    <property type="project" value="TreeGrafter"/>
</dbReference>
<dbReference type="PRINTS" id="PR00475">
    <property type="entry name" value="HEXOKINASE"/>
</dbReference>
<dbReference type="EnsemblMetazoa" id="PPAI002486-RA">
    <property type="protein sequence ID" value="PPAI002486-PA"/>
    <property type="gene ID" value="PPAI002486"/>
</dbReference>
<protein>
    <recommendedName>
        <fullName evidence="12">Phosphotransferase</fullName>
        <ecNumber evidence="12">2.7.1.-</ecNumber>
    </recommendedName>
</protein>
<keyword evidence="7 12" id="KW-0067">ATP-binding</keyword>
<evidence type="ECO:0000259" key="14">
    <source>
        <dbReference type="Pfam" id="PF03727"/>
    </source>
</evidence>
<dbReference type="GO" id="GO:0005739">
    <property type="term" value="C:mitochondrion"/>
    <property type="evidence" value="ECO:0007669"/>
    <property type="project" value="TreeGrafter"/>
</dbReference>
<comment type="catalytic activity">
    <reaction evidence="10">
        <text>D-fructose + ATP = D-fructose 6-phosphate + ADP + H(+)</text>
        <dbReference type="Rhea" id="RHEA:16125"/>
        <dbReference type="ChEBI" id="CHEBI:15378"/>
        <dbReference type="ChEBI" id="CHEBI:30616"/>
        <dbReference type="ChEBI" id="CHEBI:37721"/>
        <dbReference type="ChEBI" id="CHEBI:61527"/>
        <dbReference type="ChEBI" id="CHEBI:456216"/>
        <dbReference type="EC" id="2.7.1.1"/>
    </reaction>
    <physiologicalReaction direction="left-to-right" evidence="10">
        <dbReference type="Rhea" id="RHEA:16126"/>
    </physiologicalReaction>
</comment>
<evidence type="ECO:0000256" key="11">
    <source>
        <dbReference type="ARBA" id="ARBA00048160"/>
    </source>
</evidence>
<evidence type="ECO:0000256" key="7">
    <source>
        <dbReference type="ARBA" id="ARBA00022840"/>
    </source>
</evidence>
<organism evidence="15 16">
    <name type="scientific">Phlebotomus papatasi</name>
    <name type="common">Sandfly</name>
    <dbReference type="NCBI Taxonomy" id="29031"/>
    <lineage>
        <taxon>Eukaryota</taxon>
        <taxon>Metazoa</taxon>
        <taxon>Ecdysozoa</taxon>
        <taxon>Arthropoda</taxon>
        <taxon>Hexapoda</taxon>
        <taxon>Insecta</taxon>
        <taxon>Pterygota</taxon>
        <taxon>Neoptera</taxon>
        <taxon>Endopterygota</taxon>
        <taxon>Diptera</taxon>
        <taxon>Nematocera</taxon>
        <taxon>Psychodoidea</taxon>
        <taxon>Psychodidae</taxon>
        <taxon>Phlebotomus</taxon>
        <taxon>Phlebotomus</taxon>
    </lineage>
</organism>
<dbReference type="Proteomes" id="UP000092462">
    <property type="component" value="Unassembled WGS sequence"/>
</dbReference>
<dbReference type="EC" id="2.7.1.-" evidence="12"/>
<dbReference type="FunFam" id="3.30.420.40:FF:000805">
    <property type="entry name" value="Hexokinase-2"/>
    <property type="match status" value="1"/>
</dbReference>
<comment type="catalytic activity">
    <reaction evidence="9">
        <text>a D-hexose + ATP = a D-hexose 6-phosphate + ADP + H(+)</text>
        <dbReference type="Rhea" id="RHEA:22740"/>
        <dbReference type="ChEBI" id="CHEBI:4194"/>
        <dbReference type="ChEBI" id="CHEBI:15378"/>
        <dbReference type="ChEBI" id="CHEBI:30616"/>
        <dbReference type="ChEBI" id="CHEBI:229467"/>
        <dbReference type="ChEBI" id="CHEBI:456216"/>
        <dbReference type="EC" id="2.7.1.1"/>
    </reaction>
    <physiologicalReaction direction="left-to-right" evidence="9">
        <dbReference type="Rhea" id="RHEA:22741"/>
    </physiologicalReaction>
</comment>
<dbReference type="InterPro" id="IPR022672">
    <property type="entry name" value="Hexokinase_N"/>
</dbReference>
<keyword evidence="16" id="KW-1185">Reference proteome</keyword>
<comment type="pathway">
    <text evidence="1">Carbohydrate degradation; glycolysis; D-glyceraldehyde 3-phosphate and glycerone phosphate from D-glucose: step 1/4.</text>
</comment>
<evidence type="ECO:0000256" key="8">
    <source>
        <dbReference type="ARBA" id="ARBA00023152"/>
    </source>
</evidence>
<dbReference type="GO" id="GO:0001678">
    <property type="term" value="P:intracellular glucose homeostasis"/>
    <property type="evidence" value="ECO:0007669"/>
    <property type="project" value="InterPro"/>
</dbReference>
<evidence type="ECO:0000256" key="10">
    <source>
        <dbReference type="ARBA" id="ARBA00047905"/>
    </source>
</evidence>
<evidence type="ECO:0000259" key="13">
    <source>
        <dbReference type="Pfam" id="PF00349"/>
    </source>
</evidence>
<evidence type="ECO:0000256" key="12">
    <source>
        <dbReference type="RuleBase" id="RU362007"/>
    </source>
</evidence>
<evidence type="ECO:0000256" key="9">
    <source>
        <dbReference type="ARBA" id="ARBA00044613"/>
    </source>
</evidence>
<comment type="catalytic activity">
    <reaction evidence="11">
        <text>D-glucose + ATP = D-glucose 6-phosphate + ADP + H(+)</text>
        <dbReference type="Rhea" id="RHEA:17825"/>
        <dbReference type="ChEBI" id="CHEBI:4167"/>
        <dbReference type="ChEBI" id="CHEBI:15378"/>
        <dbReference type="ChEBI" id="CHEBI:30616"/>
        <dbReference type="ChEBI" id="CHEBI:61548"/>
        <dbReference type="ChEBI" id="CHEBI:456216"/>
        <dbReference type="EC" id="2.7.1.1"/>
    </reaction>
    <physiologicalReaction direction="left-to-right" evidence="11">
        <dbReference type="Rhea" id="RHEA:17826"/>
    </physiologicalReaction>
</comment>
<dbReference type="EMBL" id="AJVK01024847">
    <property type="status" value="NOT_ANNOTATED_CDS"/>
    <property type="molecule type" value="Genomic_DNA"/>
</dbReference>
<keyword evidence="5 12" id="KW-0547">Nucleotide-binding</keyword>
<evidence type="ECO:0000256" key="6">
    <source>
        <dbReference type="ARBA" id="ARBA00022777"/>
    </source>
</evidence>
<dbReference type="Pfam" id="PF00349">
    <property type="entry name" value="Hexokinase_1"/>
    <property type="match status" value="1"/>
</dbReference>
<dbReference type="GO" id="GO:0004340">
    <property type="term" value="F:glucokinase activity"/>
    <property type="evidence" value="ECO:0007669"/>
    <property type="project" value="TreeGrafter"/>
</dbReference>
<dbReference type="PROSITE" id="PS51748">
    <property type="entry name" value="HEXOKINASE_2"/>
    <property type="match status" value="1"/>
</dbReference>
<dbReference type="VEuPathDB" id="VectorBase:PPAPM1_003419"/>
<dbReference type="Pfam" id="PF03727">
    <property type="entry name" value="Hexokinase_2"/>
    <property type="match status" value="2"/>
</dbReference>
<reference evidence="15" key="1">
    <citation type="submission" date="2022-08" db="UniProtKB">
        <authorList>
            <consortium name="EnsemblMetazoa"/>
        </authorList>
    </citation>
    <scope>IDENTIFICATION</scope>
    <source>
        <strain evidence="15">Israel</strain>
    </source>
</reference>
<evidence type="ECO:0000256" key="4">
    <source>
        <dbReference type="ARBA" id="ARBA00022679"/>
    </source>
</evidence>
<evidence type="ECO:0000256" key="2">
    <source>
        <dbReference type="ARBA" id="ARBA00005028"/>
    </source>
</evidence>